<dbReference type="AlphaFoldDB" id="A0AA95K291"/>
<evidence type="ECO:0000313" key="2">
    <source>
        <dbReference type="Proteomes" id="UP001177597"/>
    </source>
</evidence>
<gene>
    <name evidence="1" type="ORF">QE207_09170</name>
</gene>
<protein>
    <submittedName>
        <fullName evidence="1">Uncharacterized protein</fullName>
    </submittedName>
</protein>
<dbReference type="Proteomes" id="UP001177597">
    <property type="component" value="Chromosome"/>
</dbReference>
<accession>A0AA95K291</accession>
<reference evidence="1" key="1">
    <citation type="submission" date="2023-04" db="EMBL/GenBank/DDBJ databases">
        <title>Genome dynamics across the evolutionary transition to endosymbiosis.</title>
        <authorList>
            <person name="Siozios S."/>
            <person name="Nadal-Jimenez P."/>
            <person name="Azagi T."/>
            <person name="Sprong H."/>
            <person name="Frost C.L."/>
            <person name="Parratt S.R."/>
            <person name="Taylor G."/>
            <person name="Brettell L."/>
            <person name="Lew K.C."/>
            <person name="Croft L."/>
            <person name="King K.C."/>
            <person name="Brockhurst M.A."/>
            <person name="Hypsa V."/>
            <person name="Novakova E."/>
            <person name="Darby A.C."/>
            <person name="Hurst G.D.D."/>
        </authorList>
    </citation>
    <scope>NUCLEOTIDE SEQUENCE</scope>
    <source>
        <strain evidence="1">AIh</strain>
    </source>
</reference>
<dbReference type="EMBL" id="CP123498">
    <property type="protein sequence ID" value="WGL96676.1"/>
    <property type="molecule type" value="Genomic_DNA"/>
</dbReference>
<dbReference type="RefSeq" id="WP_280630118.1">
    <property type="nucleotide sequence ID" value="NZ_CP123498.1"/>
</dbReference>
<organism evidence="1 2">
    <name type="scientific">Arsenophonus nasoniae</name>
    <name type="common">son-killer infecting Nasonia vitripennis</name>
    <dbReference type="NCBI Taxonomy" id="638"/>
    <lineage>
        <taxon>Bacteria</taxon>
        <taxon>Pseudomonadati</taxon>
        <taxon>Pseudomonadota</taxon>
        <taxon>Gammaproteobacteria</taxon>
        <taxon>Enterobacterales</taxon>
        <taxon>Morganellaceae</taxon>
        <taxon>Arsenophonus</taxon>
    </lineage>
</organism>
<sequence length="79" mass="9165">MKNQTLKNCITTLQALRDAHYSQLNASALAELDEILQQLINLSESSEMRKQKHDKLVDRTLRIIDIIVRLVSNISDWMQ</sequence>
<name>A0AA95K291_9GAMM</name>
<evidence type="ECO:0000313" key="1">
    <source>
        <dbReference type="EMBL" id="WGL96676.1"/>
    </source>
</evidence>
<proteinExistence type="predicted"/>